<organism evidence="1 2">
    <name type="scientific">Mesorhizobium retamae</name>
    <dbReference type="NCBI Taxonomy" id="2912854"/>
    <lineage>
        <taxon>Bacteria</taxon>
        <taxon>Pseudomonadati</taxon>
        <taxon>Pseudomonadota</taxon>
        <taxon>Alphaproteobacteria</taxon>
        <taxon>Hyphomicrobiales</taxon>
        <taxon>Phyllobacteriaceae</taxon>
        <taxon>Mesorhizobium</taxon>
    </lineage>
</organism>
<dbReference type="RefSeq" id="WP_239361947.1">
    <property type="nucleotide sequence ID" value="NZ_JAKREW010000001.1"/>
</dbReference>
<accession>A0ABS9Q9A8</accession>
<protein>
    <recommendedName>
        <fullName evidence="3">SCP2 domain-containing protein</fullName>
    </recommendedName>
</protein>
<dbReference type="Proteomes" id="UP001201701">
    <property type="component" value="Unassembled WGS sequence"/>
</dbReference>
<keyword evidence="2" id="KW-1185">Reference proteome</keyword>
<sequence length="127" mass="13444">MDTVLFEMAVRAAGSLSTSFSEKVTDIAARTAGQLAFDVRVEGDYRFQRIAGIRYDAGEVGILALTKNGQALDACRVNGALTGFIEPLETWHGLPLQAQAQADVLGHTSLLIAALRNAGNLPGRSAD</sequence>
<comment type="caution">
    <text evidence="1">The sequence shown here is derived from an EMBL/GenBank/DDBJ whole genome shotgun (WGS) entry which is preliminary data.</text>
</comment>
<proteinExistence type="predicted"/>
<dbReference type="EMBL" id="JAKREW010000001">
    <property type="protein sequence ID" value="MCG7503996.1"/>
    <property type="molecule type" value="Genomic_DNA"/>
</dbReference>
<gene>
    <name evidence="1" type="ORF">L4923_03075</name>
</gene>
<name>A0ABS9Q9A8_9HYPH</name>
<evidence type="ECO:0000313" key="2">
    <source>
        <dbReference type="Proteomes" id="UP001201701"/>
    </source>
</evidence>
<evidence type="ECO:0008006" key="3">
    <source>
        <dbReference type="Google" id="ProtNLM"/>
    </source>
</evidence>
<evidence type="ECO:0000313" key="1">
    <source>
        <dbReference type="EMBL" id="MCG7503996.1"/>
    </source>
</evidence>
<reference evidence="1 2" key="1">
    <citation type="submission" date="2022-02" db="EMBL/GenBank/DDBJ databases">
        <title>Draft genome sequence of Mezorhizobium retamae strain IRAMC:0171 isolated from Retama raetam nodules.</title>
        <authorList>
            <person name="Bengaied R."/>
            <person name="Sbissi I."/>
            <person name="Huber K."/>
            <person name="Ghodbane F."/>
            <person name="Nouioui I."/>
            <person name="Tarhouni M."/>
            <person name="Gtari M."/>
        </authorList>
    </citation>
    <scope>NUCLEOTIDE SEQUENCE [LARGE SCALE GENOMIC DNA]</scope>
    <source>
        <strain evidence="1 2">IRAMC:0171</strain>
    </source>
</reference>